<reference evidence="2 3" key="1">
    <citation type="submission" date="2020-03" db="EMBL/GenBank/DDBJ databases">
        <authorList>
            <person name="Kim M.K."/>
        </authorList>
    </citation>
    <scope>NUCLEOTIDE SEQUENCE [LARGE SCALE GENOMIC DNA]</scope>
    <source>
        <strain evidence="2 3">BT328</strain>
    </source>
</reference>
<evidence type="ECO:0000259" key="1">
    <source>
        <dbReference type="SMART" id="SM00736"/>
    </source>
</evidence>
<dbReference type="KEGG" id="spib:G8759_31375"/>
<dbReference type="Proteomes" id="UP000501802">
    <property type="component" value="Chromosome"/>
</dbReference>
<dbReference type="GO" id="GO:0016020">
    <property type="term" value="C:membrane"/>
    <property type="evidence" value="ECO:0007669"/>
    <property type="project" value="InterPro"/>
</dbReference>
<sequence>MAKRKIIQGTLKVINTTTNEVLSSTPVTKVVKKGQESQFVKGTTKTPVPCMADYTPGRDLYGRTFAQLPKCDSTTPTGQPDYVFGDTFILTAGVAPVNYPPVPGSWTPAPVTTAGDVTVPVPDGFFVDPEGDPVVLSAFMQTGAGLVSNLEFDADAEEFRLKAALADAIYLIRLYGSDGLHPAVPYDFELVVNRTVVVNHAPTLAAPIGTLNATVDEASAFNLSPGTHFTDPDGDALTHSLQFHNGTAYTGTLPAWASLASGVLSLTPPDEADYLFRSIVTDPGGLSAFDNFTIHATEPDLPVLSQILAVDFRYFHSTSATFHWYVKTDLAAGVEYNIEWPAQGTYAAQAKLSIWLVGTTVDGDSAGYQKLCSLVRDTPPEFTLYLRTADNRSIELPLTITRPVANQARQTIYTAP</sequence>
<dbReference type="InterPro" id="IPR006644">
    <property type="entry name" value="Cadg"/>
</dbReference>
<organism evidence="2 3">
    <name type="scientific">Spirosoma aureum</name>
    <dbReference type="NCBI Taxonomy" id="2692134"/>
    <lineage>
        <taxon>Bacteria</taxon>
        <taxon>Pseudomonadati</taxon>
        <taxon>Bacteroidota</taxon>
        <taxon>Cytophagia</taxon>
        <taxon>Cytophagales</taxon>
        <taxon>Cytophagaceae</taxon>
        <taxon>Spirosoma</taxon>
    </lineage>
</organism>
<dbReference type="RefSeq" id="WP_167217091.1">
    <property type="nucleotide sequence ID" value="NZ_CP050063.1"/>
</dbReference>
<dbReference type="EMBL" id="CP050063">
    <property type="protein sequence ID" value="QIP16826.1"/>
    <property type="molecule type" value="Genomic_DNA"/>
</dbReference>
<dbReference type="InterPro" id="IPR013783">
    <property type="entry name" value="Ig-like_fold"/>
</dbReference>
<name>A0A6G9AWV3_9BACT</name>
<gene>
    <name evidence="2" type="ORF">G8759_31375</name>
</gene>
<dbReference type="AlphaFoldDB" id="A0A6G9AWV3"/>
<evidence type="ECO:0000313" key="3">
    <source>
        <dbReference type="Proteomes" id="UP000501802"/>
    </source>
</evidence>
<evidence type="ECO:0000313" key="2">
    <source>
        <dbReference type="EMBL" id="QIP16826.1"/>
    </source>
</evidence>
<dbReference type="InterPro" id="IPR015919">
    <property type="entry name" value="Cadherin-like_sf"/>
</dbReference>
<keyword evidence="3" id="KW-1185">Reference proteome</keyword>
<protein>
    <recommendedName>
        <fullName evidence="1">Dystroglycan-type cadherin-like domain-containing protein</fullName>
    </recommendedName>
</protein>
<proteinExistence type="predicted"/>
<accession>A0A6G9AWV3</accession>
<dbReference type="Gene3D" id="2.60.40.10">
    <property type="entry name" value="Immunoglobulins"/>
    <property type="match status" value="1"/>
</dbReference>
<dbReference type="SUPFAM" id="SSF49313">
    <property type="entry name" value="Cadherin-like"/>
    <property type="match status" value="1"/>
</dbReference>
<dbReference type="SMART" id="SM00736">
    <property type="entry name" value="CADG"/>
    <property type="match status" value="1"/>
</dbReference>
<dbReference type="GO" id="GO:0005509">
    <property type="term" value="F:calcium ion binding"/>
    <property type="evidence" value="ECO:0007669"/>
    <property type="project" value="InterPro"/>
</dbReference>
<feature type="domain" description="Dystroglycan-type cadherin-like" evidence="1">
    <location>
        <begin position="203"/>
        <end position="303"/>
    </location>
</feature>